<dbReference type="AlphaFoldDB" id="A0A5J4VLI1"/>
<feature type="region of interest" description="Disordered" evidence="1">
    <location>
        <begin position="700"/>
        <end position="728"/>
    </location>
</feature>
<protein>
    <submittedName>
        <fullName evidence="2">Uncharacterized protein</fullName>
    </submittedName>
</protein>
<feature type="non-terminal residue" evidence="2">
    <location>
        <position position="784"/>
    </location>
</feature>
<comment type="caution">
    <text evidence="2">The sequence shown here is derived from an EMBL/GenBank/DDBJ whole genome shotgun (WGS) entry which is preliminary data.</text>
</comment>
<reference evidence="2 3" key="1">
    <citation type="submission" date="2019-03" db="EMBL/GenBank/DDBJ databases">
        <title>Single cell metagenomics reveals metabolic interactions within the superorganism composed of flagellate Streblomastix strix and complex community of Bacteroidetes bacteria on its surface.</title>
        <authorList>
            <person name="Treitli S.C."/>
            <person name="Kolisko M."/>
            <person name="Husnik F."/>
            <person name="Keeling P."/>
            <person name="Hampl V."/>
        </authorList>
    </citation>
    <scope>NUCLEOTIDE SEQUENCE [LARGE SCALE GENOMIC DNA]</scope>
    <source>
        <strain evidence="2">ST1C</strain>
    </source>
</reference>
<dbReference type="Proteomes" id="UP000324800">
    <property type="component" value="Unassembled WGS sequence"/>
</dbReference>
<evidence type="ECO:0000256" key="1">
    <source>
        <dbReference type="SAM" id="MobiDB-lite"/>
    </source>
</evidence>
<proteinExistence type="predicted"/>
<organism evidence="2 3">
    <name type="scientific">Streblomastix strix</name>
    <dbReference type="NCBI Taxonomy" id="222440"/>
    <lineage>
        <taxon>Eukaryota</taxon>
        <taxon>Metamonada</taxon>
        <taxon>Preaxostyla</taxon>
        <taxon>Oxymonadida</taxon>
        <taxon>Streblomastigidae</taxon>
        <taxon>Streblomastix</taxon>
    </lineage>
</organism>
<accession>A0A5J4VLI1</accession>
<name>A0A5J4VLI1_9EUKA</name>
<dbReference type="EMBL" id="SNRW01006371">
    <property type="protein sequence ID" value="KAA6383209.1"/>
    <property type="molecule type" value="Genomic_DNA"/>
</dbReference>
<evidence type="ECO:0000313" key="2">
    <source>
        <dbReference type="EMBL" id="KAA6383209.1"/>
    </source>
</evidence>
<sequence>MAEGGSMKTQSQNEKQDLYTLGIDNANFGDVAISEQNSNKDNISEVDDEENWMEKKNEKKNIQGLISVEFHILLAVSLYGFISEAATGGNWSTYLLKESIDEHIRDSRYNLASVGNDYSTTQGVGPVGQGKPQTLGHNENLIKQQGIKIKDIHQDAKQSLRRFQSPALVRLRFAMARFSLNYDLRIPIIDFSLPPMNIIQECGGSESFPNINDALQNFRLSPFCLPAHMMRLTTIISFGQTKYYPMTPLVSALKYERQVANLNKEPLQMILQFVKQFGTWMPRQQLAIFSEDYMNIRIKPTIFNTYYTHIPSAQNKRWIKYALQLPLSYLSNDNPNDIKQHLDYHKTALHEIGNEEQSEDDQRNAKQRNIKARETFQGIVREKPIFKYGLPFPAQLSRVKKNIVSSQIHFEKALQFTTQESRQIQQIRANQTSSRPIQSENSLHQPFQQTNLQHQHINTHSNAKFFLPQWSNVSASLSGHLFRHQQNLVSSLICAFFAFTEAMCFQSSDRTGNPGDQMQPTEVSQVNAGIITDVQQGFNKNNVQGKNGGVGNKDITDNTTEVIITQGQILDELNKTLIKDGRIGTANRENMHIKQKFLHQNFALKQQMFLIHLLKDEFTQQEQGDGISIKEDMDFNSANGQYVMNRGPPNKNLQMFIIETNPQLMNTIPYYKITNGSSISQISQTAGSSIRKVISGSTIRKRQSTLDQRNQGRERSRIDPNSPIIQSETTIKGGSQSFALAIQRNPGTLYEFEQVDSERRSFGSSVFPDKLSDDGNPVWLVDLL</sequence>
<evidence type="ECO:0000313" key="3">
    <source>
        <dbReference type="Proteomes" id="UP000324800"/>
    </source>
</evidence>
<gene>
    <name evidence="2" type="ORF">EZS28_021263</name>
</gene>